<comment type="caution">
    <text evidence="7">The sequence shown here is derived from an EMBL/GenBank/DDBJ whole genome shotgun (WGS) entry which is preliminary data.</text>
</comment>
<dbReference type="InParanoid" id="A0A1Z5KAM6"/>
<dbReference type="AlphaFoldDB" id="A0A1Z5KAM6"/>
<evidence type="ECO:0000256" key="5">
    <source>
        <dbReference type="SAM" id="MobiDB-lite"/>
    </source>
</evidence>
<feature type="transmembrane region" description="Helical" evidence="6">
    <location>
        <begin position="20"/>
        <end position="37"/>
    </location>
</feature>
<feature type="compositionally biased region" description="Acidic residues" evidence="5">
    <location>
        <begin position="396"/>
        <end position="406"/>
    </location>
</feature>
<dbReference type="PANTHER" id="PTHR14255:SF3">
    <property type="entry name" value="SULFITE EXPORTER TAUE_SAFE FAMILY PROTEIN 5-RELATED"/>
    <property type="match status" value="1"/>
</dbReference>
<evidence type="ECO:0008006" key="9">
    <source>
        <dbReference type="Google" id="ProtNLM"/>
    </source>
</evidence>
<feature type="transmembrane region" description="Helical" evidence="6">
    <location>
        <begin position="627"/>
        <end position="649"/>
    </location>
</feature>
<feature type="region of interest" description="Disordered" evidence="5">
    <location>
        <begin position="57"/>
        <end position="138"/>
    </location>
</feature>
<reference evidence="7 8" key="1">
    <citation type="journal article" date="2015" name="Plant Cell">
        <title>Oil accumulation by the oleaginous diatom Fistulifera solaris as revealed by the genome and transcriptome.</title>
        <authorList>
            <person name="Tanaka T."/>
            <person name="Maeda Y."/>
            <person name="Veluchamy A."/>
            <person name="Tanaka M."/>
            <person name="Abida H."/>
            <person name="Marechal E."/>
            <person name="Bowler C."/>
            <person name="Muto M."/>
            <person name="Sunaga Y."/>
            <person name="Tanaka M."/>
            <person name="Yoshino T."/>
            <person name="Taniguchi T."/>
            <person name="Fukuda Y."/>
            <person name="Nemoto M."/>
            <person name="Matsumoto M."/>
            <person name="Wong P.S."/>
            <person name="Aburatani S."/>
            <person name="Fujibuchi W."/>
        </authorList>
    </citation>
    <scope>NUCLEOTIDE SEQUENCE [LARGE SCALE GENOMIC DNA]</scope>
    <source>
        <strain evidence="7 8">JPCC DA0580</strain>
    </source>
</reference>
<keyword evidence="8" id="KW-1185">Reference proteome</keyword>
<feature type="transmembrane region" description="Helical" evidence="6">
    <location>
        <begin position="529"/>
        <end position="552"/>
    </location>
</feature>
<organism evidence="7 8">
    <name type="scientific">Fistulifera solaris</name>
    <name type="common">Oleaginous diatom</name>
    <dbReference type="NCBI Taxonomy" id="1519565"/>
    <lineage>
        <taxon>Eukaryota</taxon>
        <taxon>Sar</taxon>
        <taxon>Stramenopiles</taxon>
        <taxon>Ochrophyta</taxon>
        <taxon>Bacillariophyta</taxon>
        <taxon>Bacillariophyceae</taxon>
        <taxon>Bacillariophycidae</taxon>
        <taxon>Naviculales</taxon>
        <taxon>Naviculaceae</taxon>
        <taxon>Fistulifera</taxon>
    </lineage>
</organism>
<keyword evidence="2 6" id="KW-0812">Transmembrane</keyword>
<feature type="transmembrane region" description="Helical" evidence="6">
    <location>
        <begin position="445"/>
        <end position="461"/>
    </location>
</feature>
<feature type="compositionally biased region" description="Basic and acidic residues" evidence="5">
    <location>
        <begin position="383"/>
        <end position="395"/>
    </location>
</feature>
<feature type="transmembrane region" description="Helical" evidence="6">
    <location>
        <begin position="346"/>
        <end position="364"/>
    </location>
</feature>
<evidence type="ECO:0000256" key="4">
    <source>
        <dbReference type="ARBA" id="ARBA00023136"/>
    </source>
</evidence>
<dbReference type="GO" id="GO:0016567">
    <property type="term" value="P:protein ubiquitination"/>
    <property type="evidence" value="ECO:0007669"/>
    <property type="project" value="TreeGrafter"/>
</dbReference>
<evidence type="ECO:0000313" key="7">
    <source>
        <dbReference type="EMBL" id="GAX23205.1"/>
    </source>
</evidence>
<evidence type="ECO:0000256" key="2">
    <source>
        <dbReference type="ARBA" id="ARBA00022692"/>
    </source>
</evidence>
<accession>A0A1Z5KAM6</accession>
<feature type="transmembrane region" description="Helical" evidence="6">
    <location>
        <begin position="246"/>
        <end position="274"/>
    </location>
</feature>
<evidence type="ECO:0000256" key="1">
    <source>
        <dbReference type="ARBA" id="ARBA00004141"/>
    </source>
</evidence>
<proteinExistence type="predicted"/>
<name>A0A1Z5KAM6_FISSO</name>
<evidence type="ECO:0000256" key="6">
    <source>
        <dbReference type="SAM" id="Phobius"/>
    </source>
</evidence>
<feature type="transmembrane region" description="Helical" evidence="6">
    <location>
        <begin position="286"/>
        <end position="305"/>
    </location>
</feature>
<evidence type="ECO:0000256" key="3">
    <source>
        <dbReference type="ARBA" id="ARBA00022989"/>
    </source>
</evidence>
<feature type="transmembrane region" description="Helical" evidence="6">
    <location>
        <begin position="564"/>
        <end position="589"/>
    </location>
</feature>
<dbReference type="InterPro" id="IPR002781">
    <property type="entry name" value="TM_pro_TauE-like"/>
</dbReference>
<dbReference type="EMBL" id="BDSP01000199">
    <property type="protein sequence ID" value="GAX23205.1"/>
    <property type="molecule type" value="Genomic_DNA"/>
</dbReference>
<feature type="compositionally biased region" description="Polar residues" evidence="5">
    <location>
        <begin position="86"/>
        <end position="103"/>
    </location>
</feature>
<feature type="transmembrane region" description="Helical" evidence="6">
    <location>
        <begin position="317"/>
        <end position="340"/>
    </location>
</feature>
<feature type="transmembrane region" description="Helical" evidence="6">
    <location>
        <begin position="481"/>
        <end position="502"/>
    </location>
</feature>
<keyword evidence="4 6" id="KW-0472">Membrane</keyword>
<dbReference type="PANTHER" id="PTHR14255">
    <property type="entry name" value="CEREBLON"/>
    <property type="match status" value="1"/>
</dbReference>
<protein>
    <recommendedName>
        <fullName evidence="9">Sulfite exporter TauE/SafE</fullName>
    </recommendedName>
</protein>
<keyword evidence="3 6" id="KW-1133">Transmembrane helix</keyword>
<dbReference type="GO" id="GO:0016020">
    <property type="term" value="C:membrane"/>
    <property type="evidence" value="ECO:0007669"/>
    <property type="project" value="UniProtKB-SubCell"/>
</dbReference>
<evidence type="ECO:0000313" key="8">
    <source>
        <dbReference type="Proteomes" id="UP000198406"/>
    </source>
</evidence>
<feature type="region of interest" description="Disordered" evidence="5">
    <location>
        <begin position="168"/>
        <end position="192"/>
    </location>
</feature>
<dbReference type="Pfam" id="PF01925">
    <property type="entry name" value="TauE"/>
    <property type="match status" value="2"/>
</dbReference>
<gene>
    <name evidence="7" type="ORF">FisN_21Hh114</name>
</gene>
<comment type="subcellular location">
    <subcellularLocation>
        <location evidence="1">Membrane</location>
        <topology evidence="1">Multi-pass membrane protein</topology>
    </subcellularLocation>
</comment>
<feature type="compositionally biased region" description="Polar residues" evidence="5">
    <location>
        <begin position="119"/>
        <end position="132"/>
    </location>
</feature>
<feature type="compositionally biased region" description="Basic and acidic residues" evidence="5">
    <location>
        <begin position="60"/>
        <end position="72"/>
    </location>
</feature>
<dbReference type="Proteomes" id="UP000198406">
    <property type="component" value="Unassembled WGS sequence"/>
</dbReference>
<sequence>MRQNTYQARSKLVLKTARPWMLLATVSVLLAGVSVVPSTQSSRRRRLDEWDWSFLSESEQQQKESPSKAANDRDDDWNFIEENPRNEVSPSNNLTDDWDTPNTPAKAITTDDDDDWNVVTESSTSNSANQQPAALGEDEWGFAEITQSTSREKQTSGEVEVNDDDWNIVGQEKAPSPPIVTQTVTRPKGITDDDEGEWFLINDATQKSYNTKPSSEHAHSSNSHKHHHSVFTEEHKDLFPFNWADFWGFALATIGLLLAAGGGIGGGGILVPIYCLVLDFSPKHAIPLSNITVLGGALANTILNASKRHPTADRPLIDWDMILVMEPLTIAGALMGALINKVLPELLLAVLLVLLLAITAQNTLSKAIQLYRKETAQMNHESELTKLVEDQQRNDDDGDEEVDDENKDAKGDEPDESQMVTVMSKEHEELQAILEYERHHSQHNIILLVVMFIVVLIINVSKGGGAFKSPLGITCGSSAFWMSNFLLLAWILAISIHARVVLLHKYERKAACNYVYQPGDIVWDERATVVYPIICTFAGFFAGMFGVGGGIVKGPLMLAMGIHPAVSSASTACMILFTSFTATTSFVVFGLLVYDYAIICFVIGFLATLVGQIALTYVMKRAGRNSYIAFSIGGVVLISAILMTIQSLLSIAEGEKHHAGGICGKGD</sequence>
<dbReference type="OrthoDB" id="434519at2759"/>
<feature type="transmembrane region" description="Helical" evidence="6">
    <location>
        <begin position="596"/>
        <end position="615"/>
    </location>
</feature>
<feature type="region of interest" description="Disordered" evidence="5">
    <location>
        <begin position="383"/>
        <end position="418"/>
    </location>
</feature>
<dbReference type="GO" id="GO:0031464">
    <property type="term" value="C:Cul4A-RING E3 ubiquitin ligase complex"/>
    <property type="evidence" value="ECO:0007669"/>
    <property type="project" value="TreeGrafter"/>
</dbReference>